<accession>A0ABW9JY69</accession>
<comment type="caution">
    <text evidence="3">The sequence shown here is derived from an EMBL/GenBank/DDBJ whole genome shotgun (WGS) entry which is preliminary data.</text>
</comment>
<reference evidence="3 4" key="1">
    <citation type="submission" date="2024-12" db="EMBL/GenBank/DDBJ databases">
        <title>Draft genome sequence of Chryseobacterium kwangjuense AG447.</title>
        <authorList>
            <person name="Cheptsov V.S."/>
            <person name="Belov A."/>
            <person name="Zavarzina A.G."/>
        </authorList>
    </citation>
    <scope>NUCLEOTIDE SEQUENCE [LARGE SCALE GENOMIC DNA]</scope>
    <source>
        <strain evidence="3 4">AG447</strain>
    </source>
</reference>
<organism evidence="3 4">
    <name type="scientific">Chryseobacterium kwangjuense</name>
    <dbReference type="NCBI Taxonomy" id="267125"/>
    <lineage>
        <taxon>Bacteria</taxon>
        <taxon>Pseudomonadati</taxon>
        <taxon>Bacteroidota</taxon>
        <taxon>Flavobacteriia</taxon>
        <taxon>Flavobacteriales</taxon>
        <taxon>Weeksellaceae</taxon>
        <taxon>Chryseobacterium group</taxon>
        <taxon>Chryseobacterium</taxon>
    </lineage>
</organism>
<proteinExistence type="predicted"/>
<feature type="transmembrane region" description="Helical" evidence="2">
    <location>
        <begin position="17"/>
        <end position="38"/>
    </location>
</feature>
<keyword evidence="2" id="KW-0812">Transmembrane</keyword>
<name>A0ABW9JY69_9FLAO</name>
<feature type="coiled-coil region" evidence="1">
    <location>
        <begin position="75"/>
        <end position="130"/>
    </location>
</feature>
<keyword evidence="2" id="KW-0472">Membrane</keyword>
<dbReference type="Pfam" id="PF16872">
    <property type="entry name" value="putAbiC"/>
    <property type="match status" value="1"/>
</dbReference>
<evidence type="ECO:0000256" key="2">
    <source>
        <dbReference type="SAM" id="Phobius"/>
    </source>
</evidence>
<dbReference type="RefSeq" id="WP_409355567.1">
    <property type="nucleotide sequence ID" value="NZ_JBJXVJ010000001.1"/>
</dbReference>
<evidence type="ECO:0000313" key="4">
    <source>
        <dbReference type="Proteomes" id="UP001634154"/>
    </source>
</evidence>
<dbReference type="EMBL" id="JBJXVJ010000001">
    <property type="protein sequence ID" value="MFN1215791.1"/>
    <property type="molecule type" value="Genomic_DNA"/>
</dbReference>
<keyword evidence="4" id="KW-1185">Reference proteome</keyword>
<evidence type="ECO:0000256" key="1">
    <source>
        <dbReference type="SAM" id="Coils"/>
    </source>
</evidence>
<feature type="transmembrane region" description="Helical" evidence="2">
    <location>
        <begin position="58"/>
        <end position="78"/>
    </location>
</feature>
<dbReference type="Proteomes" id="UP001634154">
    <property type="component" value="Unassembled WGS sequence"/>
</dbReference>
<gene>
    <name evidence="3" type="ORF">ACKW6Q_02280</name>
</gene>
<keyword evidence="2" id="KW-1133">Transmembrane helix</keyword>
<protein>
    <submittedName>
        <fullName evidence="3">Phage abortive infection protein</fullName>
    </submittedName>
</protein>
<sequence length="399" mass="46987">MEKFYQFLFEERTASKVVIFGLMITLLMLLLFLIKGSWNFSFSESIGEDKIGQFGDFVGGFVGTLFSLVGVILFYVSLKEQRADFRTNQDALENQLEAFQQQIKEFELQREELSETRKIFEQQTKTMKNQQFESSFYSLLNVFIDNRNRISALNLFKTVITNIEANSHISDYTPTIKSIYDSYFNEYMANRAELAMYFMSLYRLFKIIEECPHLDNSEKIYYHKIIRALISKDELLVLYYNYQSEFGKNPLPIALKYNYFKHLEVLSKVEFSKTFELNARESIEMNKTLSKVRNLVYSNLEKAKELSEDDIIEEIQLYDNIFIGIYISDIIEIRLIIKNKPSSIAGINESKFKNILTYILVDILYTSQFKKFDVAFLEESTTTTENQVIYNFKFETPDE</sequence>
<evidence type="ECO:0000313" key="3">
    <source>
        <dbReference type="EMBL" id="MFN1215791.1"/>
    </source>
</evidence>
<dbReference type="InterPro" id="IPR031709">
    <property type="entry name" value="PutAbiC"/>
</dbReference>
<keyword evidence="1" id="KW-0175">Coiled coil</keyword>